<evidence type="ECO:0000313" key="4">
    <source>
        <dbReference type="EMBL" id="NIZ46639.1"/>
    </source>
</evidence>
<dbReference type="PANTHER" id="PTHR13799:SF14">
    <property type="entry name" value="GTP CYCLOHYDROLASE 1 TYPE 2 HOMOLOG"/>
    <property type="match status" value="1"/>
</dbReference>
<comment type="similarity">
    <text evidence="1">Belongs to the GTP cyclohydrolase I type 2/NIF3 family.</text>
</comment>
<dbReference type="EMBL" id="JAATLK010000001">
    <property type="protein sequence ID" value="NIZ46639.1"/>
    <property type="molecule type" value="Genomic_DNA"/>
</dbReference>
<organism evidence="4 5">
    <name type="scientific">Entomospira nematocerorum</name>
    <dbReference type="NCBI Taxonomy" id="2719987"/>
    <lineage>
        <taxon>Bacteria</taxon>
        <taxon>Pseudomonadati</taxon>
        <taxon>Spirochaetota</taxon>
        <taxon>Spirochaetia</taxon>
        <taxon>Spirochaetales</taxon>
        <taxon>Spirochaetaceae</taxon>
        <taxon>Entomospira</taxon>
    </lineage>
</organism>
<dbReference type="PANTHER" id="PTHR13799">
    <property type="entry name" value="NGG1 INTERACTING FACTOR 3"/>
    <property type="match status" value="1"/>
</dbReference>
<dbReference type="GO" id="GO:0005737">
    <property type="term" value="C:cytoplasm"/>
    <property type="evidence" value="ECO:0007669"/>
    <property type="project" value="TreeGrafter"/>
</dbReference>
<dbReference type="AlphaFoldDB" id="A0A968KTW8"/>
<accession>A0A968KTW8</accession>
<comment type="caution">
    <text evidence="4">The sequence shown here is derived from an EMBL/GenBank/DDBJ whole genome shotgun (WGS) entry which is preliminary data.</text>
</comment>
<evidence type="ECO:0000256" key="3">
    <source>
        <dbReference type="PIRSR" id="PIRSR602678-1"/>
    </source>
</evidence>
<dbReference type="Proteomes" id="UP000752013">
    <property type="component" value="Unassembled WGS sequence"/>
</dbReference>
<feature type="binding site" evidence="3">
    <location>
        <position position="62"/>
    </location>
    <ligand>
        <name>a divalent metal cation</name>
        <dbReference type="ChEBI" id="CHEBI:60240"/>
        <label>1</label>
    </ligand>
</feature>
<name>A0A968KTW8_9SPIO</name>
<protein>
    <submittedName>
        <fullName evidence="4">Nif3-like dinuclear metal center hexameric protein</fullName>
    </submittedName>
</protein>
<dbReference type="SUPFAM" id="SSF102705">
    <property type="entry name" value="NIF3 (NGG1p interacting factor 3)-like"/>
    <property type="match status" value="1"/>
</dbReference>
<feature type="binding site" evidence="3">
    <location>
        <position position="212"/>
    </location>
    <ligand>
        <name>a divalent metal cation</name>
        <dbReference type="ChEBI" id="CHEBI:60240"/>
        <label>1</label>
    </ligand>
</feature>
<feature type="binding site" evidence="3">
    <location>
        <position position="61"/>
    </location>
    <ligand>
        <name>a divalent metal cation</name>
        <dbReference type="ChEBI" id="CHEBI:60240"/>
        <label>1</label>
    </ligand>
</feature>
<evidence type="ECO:0000256" key="1">
    <source>
        <dbReference type="ARBA" id="ARBA00006964"/>
    </source>
</evidence>
<dbReference type="GO" id="GO:0046872">
    <property type="term" value="F:metal ion binding"/>
    <property type="evidence" value="ECO:0007669"/>
    <property type="project" value="UniProtKB-KW"/>
</dbReference>
<dbReference type="Gene3D" id="3.40.1390.30">
    <property type="entry name" value="NIF3 (NGG1p interacting factor 3)-like"/>
    <property type="match status" value="2"/>
</dbReference>
<keyword evidence="2 3" id="KW-0479">Metal-binding</keyword>
<feature type="binding site" evidence="3">
    <location>
        <position position="99"/>
    </location>
    <ligand>
        <name>a divalent metal cation</name>
        <dbReference type="ChEBI" id="CHEBI:60240"/>
        <label>1</label>
    </ligand>
</feature>
<gene>
    <name evidence="4" type="ORF">HCT46_01685</name>
</gene>
<dbReference type="RefSeq" id="WP_167703093.1">
    <property type="nucleotide sequence ID" value="NZ_CP118168.1"/>
</dbReference>
<feature type="binding site" evidence="3">
    <location>
        <position position="216"/>
    </location>
    <ligand>
        <name>a divalent metal cation</name>
        <dbReference type="ChEBI" id="CHEBI:60240"/>
        <label>1</label>
    </ligand>
</feature>
<sequence>MTIYEFDQWIRGVMDFSIPDKSLNGLQVGQLKKPLKHIAFALDACQASFSLAQEADLLFVHHGLFWGESCINDQLAMYERMQSLLSYDLALYAVHLPLDMARDIGNNSALAMKAGLINLEPFADIGLIGDLPYPISTQELAHTVFHPYPHDIWPHHSNQITRLAIMSGGGAREHFVQEAVNRGANAYLTGELNHQIYHYTSEISLNVIAGGHYWSEFIGLQHFAAVVGKQFPDLTISIYDLPTGC</sequence>
<proteinExistence type="inferred from homology"/>
<dbReference type="InterPro" id="IPR002678">
    <property type="entry name" value="DUF34/NIF3"/>
</dbReference>
<evidence type="ECO:0000313" key="5">
    <source>
        <dbReference type="Proteomes" id="UP000752013"/>
    </source>
</evidence>
<dbReference type="NCBIfam" id="TIGR00486">
    <property type="entry name" value="YbgI_SA1388"/>
    <property type="match status" value="1"/>
</dbReference>
<keyword evidence="5" id="KW-1185">Reference proteome</keyword>
<reference evidence="4" key="1">
    <citation type="submission" date="2020-03" db="EMBL/GenBank/DDBJ databases">
        <title>Spirochaetal bacteria isolated from arthropods constitute a novel genus Entomospira genus novum within the order Spirochaetales.</title>
        <authorList>
            <person name="Grana-Miraglia L."/>
            <person name="Sikutova S."/>
            <person name="Fingerle V."/>
            <person name="Sing A."/>
            <person name="Castillo-Ramirez S."/>
            <person name="Margos G."/>
            <person name="Rudolf I."/>
        </authorList>
    </citation>
    <scope>NUCLEOTIDE SEQUENCE</scope>
    <source>
        <strain evidence="4">BR208</strain>
    </source>
</reference>
<evidence type="ECO:0000256" key="2">
    <source>
        <dbReference type="ARBA" id="ARBA00022723"/>
    </source>
</evidence>
<dbReference type="InterPro" id="IPR036069">
    <property type="entry name" value="DUF34/NIF3_sf"/>
</dbReference>
<dbReference type="Pfam" id="PF01784">
    <property type="entry name" value="DUF34_NIF3"/>
    <property type="match status" value="1"/>
</dbReference>